<dbReference type="WBParaSite" id="SBAD_0001076401-mRNA-1">
    <property type="protein sequence ID" value="SBAD_0001076401-mRNA-1"/>
    <property type="gene ID" value="SBAD_0001076401"/>
</dbReference>
<dbReference type="GO" id="GO:0004307">
    <property type="term" value="F:ethanolaminephosphotransferase activity"/>
    <property type="evidence" value="ECO:0007669"/>
    <property type="project" value="TreeGrafter"/>
</dbReference>
<accession>A0A183J3F0</accession>
<sequence length="199" mass="22189">MNVLKSIGSVFSKEAMLSQVQLKRLSEHKYNAQDYSLCDEVVMNKFWDWVVSLYPLWLAPNLITVIGIVLNIAAISLLCCYSPDSKEKVSAPCWMFLLCAVSLFVHQTLDATDGKQARRTGCSSPLGELLDHGCDSVSQTFVSLQICISMQLGDYPGIAVTVCWACVILFYCAHWQTYVSGVLKFGRYKSCIFLTLLCS</sequence>
<reference evidence="7 8" key="2">
    <citation type="submission" date="2018-11" db="EMBL/GenBank/DDBJ databases">
        <authorList>
            <consortium name="Pathogen Informatics"/>
        </authorList>
    </citation>
    <scope>NUCLEOTIDE SEQUENCE [LARGE SCALE GENOMIC DNA]</scope>
</reference>
<feature type="transmembrane region" description="Helical" evidence="6">
    <location>
        <begin position="57"/>
        <end position="79"/>
    </location>
</feature>
<dbReference type="Pfam" id="PF01066">
    <property type="entry name" value="CDP-OH_P_transf"/>
    <property type="match status" value="1"/>
</dbReference>
<dbReference type="Proteomes" id="UP000270296">
    <property type="component" value="Unassembled WGS sequence"/>
</dbReference>
<keyword evidence="8" id="KW-1185">Reference proteome</keyword>
<proteinExistence type="inferred from homology"/>
<evidence type="ECO:0000256" key="3">
    <source>
        <dbReference type="ARBA" id="ARBA00022679"/>
    </source>
</evidence>
<comment type="subcellular location">
    <subcellularLocation>
        <location evidence="1">Membrane</location>
    </subcellularLocation>
</comment>
<evidence type="ECO:0000313" key="7">
    <source>
        <dbReference type="EMBL" id="VDP31526.1"/>
    </source>
</evidence>
<evidence type="ECO:0000256" key="1">
    <source>
        <dbReference type="ARBA" id="ARBA00004370"/>
    </source>
</evidence>
<dbReference type="GO" id="GO:0005789">
    <property type="term" value="C:endoplasmic reticulum membrane"/>
    <property type="evidence" value="ECO:0007669"/>
    <property type="project" value="TreeGrafter"/>
</dbReference>
<dbReference type="InterPro" id="IPR014472">
    <property type="entry name" value="CHOPT"/>
</dbReference>
<evidence type="ECO:0000313" key="9">
    <source>
        <dbReference type="WBParaSite" id="SBAD_0001076401-mRNA-1"/>
    </source>
</evidence>
<dbReference type="OrthoDB" id="196717at2759"/>
<evidence type="ECO:0000256" key="4">
    <source>
        <dbReference type="ARBA" id="ARBA00023136"/>
    </source>
</evidence>
<dbReference type="InterPro" id="IPR048254">
    <property type="entry name" value="CDP_ALCOHOL_P_TRANSF_CS"/>
</dbReference>
<dbReference type="PANTHER" id="PTHR10414:SF37">
    <property type="entry name" value="BB IN A BOXCAR, ISOFORM C"/>
    <property type="match status" value="1"/>
</dbReference>
<gene>
    <name evidence="7" type="ORF">SBAD_LOCUS10398</name>
</gene>
<reference evidence="9" key="1">
    <citation type="submission" date="2016-06" db="UniProtKB">
        <authorList>
            <consortium name="WormBaseParasite"/>
        </authorList>
    </citation>
    <scope>IDENTIFICATION</scope>
</reference>
<evidence type="ECO:0000256" key="6">
    <source>
        <dbReference type="SAM" id="Phobius"/>
    </source>
</evidence>
<dbReference type="PROSITE" id="PS00379">
    <property type="entry name" value="CDP_ALCOHOL_P_TRANSF"/>
    <property type="match status" value="1"/>
</dbReference>
<dbReference type="EMBL" id="UZAM01014020">
    <property type="protein sequence ID" value="VDP31526.1"/>
    <property type="molecule type" value="Genomic_DNA"/>
</dbReference>
<feature type="transmembrane region" description="Helical" evidence="6">
    <location>
        <begin position="91"/>
        <end position="109"/>
    </location>
</feature>
<evidence type="ECO:0000313" key="8">
    <source>
        <dbReference type="Proteomes" id="UP000270296"/>
    </source>
</evidence>
<dbReference type="GO" id="GO:0006646">
    <property type="term" value="P:phosphatidylethanolamine biosynthetic process"/>
    <property type="evidence" value="ECO:0007669"/>
    <property type="project" value="TreeGrafter"/>
</dbReference>
<dbReference type="GO" id="GO:0004142">
    <property type="term" value="F:diacylglycerol cholinephosphotransferase activity"/>
    <property type="evidence" value="ECO:0007669"/>
    <property type="project" value="TreeGrafter"/>
</dbReference>
<evidence type="ECO:0000256" key="5">
    <source>
        <dbReference type="RuleBase" id="RU003750"/>
    </source>
</evidence>
<comment type="similarity">
    <text evidence="2 5">Belongs to the CDP-alcohol phosphatidyltransferase class-I family.</text>
</comment>
<dbReference type="Gene3D" id="1.20.120.1760">
    <property type="match status" value="1"/>
</dbReference>
<protein>
    <submittedName>
        <fullName evidence="9">CEPT1</fullName>
    </submittedName>
</protein>
<keyword evidence="6" id="KW-1133">Transmembrane helix</keyword>
<keyword evidence="6" id="KW-0812">Transmembrane</keyword>
<dbReference type="InterPro" id="IPR000462">
    <property type="entry name" value="CDP-OH_P_trans"/>
</dbReference>
<name>A0A183J3F0_9BILA</name>
<dbReference type="PANTHER" id="PTHR10414">
    <property type="entry name" value="ETHANOLAMINEPHOSPHOTRANSFERASE"/>
    <property type="match status" value="1"/>
</dbReference>
<keyword evidence="3 5" id="KW-0808">Transferase</keyword>
<evidence type="ECO:0000256" key="2">
    <source>
        <dbReference type="ARBA" id="ARBA00010441"/>
    </source>
</evidence>
<feature type="transmembrane region" description="Helical" evidence="6">
    <location>
        <begin position="158"/>
        <end position="179"/>
    </location>
</feature>
<dbReference type="AlphaFoldDB" id="A0A183J3F0"/>
<dbReference type="InterPro" id="IPR043130">
    <property type="entry name" value="CDP-OH_PTrfase_TM_dom"/>
</dbReference>
<organism evidence="9">
    <name type="scientific">Soboliphyme baturini</name>
    <dbReference type="NCBI Taxonomy" id="241478"/>
    <lineage>
        <taxon>Eukaryota</taxon>
        <taxon>Metazoa</taxon>
        <taxon>Ecdysozoa</taxon>
        <taxon>Nematoda</taxon>
        <taxon>Enoplea</taxon>
        <taxon>Dorylaimia</taxon>
        <taxon>Dioctophymatida</taxon>
        <taxon>Dioctophymatoidea</taxon>
        <taxon>Soboliphymatidae</taxon>
        <taxon>Soboliphyme</taxon>
    </lineage>
</organism>
<dbReference type="GO" id="GO:0005794">
    <property type="term" value="C:Golgi apparatus"/>
    <property type="evidence" value="ECO:0007669"/>
    <property type="project" value="TreeGrafter"/>
</dbReference>
<keyword evidence="4 6" id="KW-0472">Membrane</keyword>